<organism evidence="2 3">
    <name type="scientific">Altericroceibacterium endophyticum</name>
    <dbReference type="NCBI Taxonomy" id="1808508"/>
    <lineage>
        <taxon>Bacteria</taxon>
        <taxon>Pseudomonadati</taxon>
        <taxon>Pseudomonadota</taxon>
        <taxon>Alphaproteobacteria</taxon>
        <taxon>Sphingomonadales</taxon>
        <taxon>Erythrobacteraceae</taxon>
        <taxon>Altericroceibacterium</taxon>
    </lineage>
</organism>
<dbReference type="GO" id="GO:0051301">
    <property type="term" value="P:cell division"/>
    <property type="evidence" value="ECO:0007669"/>
    <property type="project" value="UniProtKB-KW"/>
</dbReference>
<feature type="transmembrane region" description="Helical" evidence="1">
    <location>
        <begin position="266"/>
        <end position="288"/>
    </location>
</feature>
<protein>
    <submittedName>
        <fullName evidence="2">Cell division protein</fullName>
    </submittedName>
</protein>
<dbReference type="InterPro" id="IPR004513">
    <property type="entry name" value="FtsX"/>
</dbReference>
<dbReference type="RefSeq" id="WP_160735626.1">
    <property type="nucleotide sequence ID" value="NZ_WTYT01000002.1"/>
</dbReference>
<dbReference type="GO" id="GO:0016020">
    <property type="term" value="C:membrane"/>
    <property type="evidence" value="ECO:0007669"/>
    <property type="project" value="InterPro"/>
</dbReference>
<feature type="transmembrane region" description="Helical" evidence="1">
    <location>
        <begin position="169"/>
        <end position="190"/>
    </location>
</feature>
<keyword evidence="1" id="KW-0472">Membrane</keyword>
<name>A0A6I4T4Y0_9SPHN</name>
<proteinExistence type="predicted"/>
<dbReference type="AlphaFoldDB" id="A0A6I4T4Y0"/>
<sequence>MNGRLKLRIRRASNKRLGGPMPWVVAIMVALMVMIASAGMALSNLARTSEADLSGSLTVQIMEAAEYLRDREAAAAMSVLEERDDIAQLRRVSDRELRDMLEPWLGDLGEGGANVPIPALIDARLAVPLSEARLAQIRQSVIEAAPSARVEAQSTWLAPVLRAVSALQYYALGLVALLGVTTAAAVWLAARSAMAANRDTIEVVHLLGGTDDQVVRLFQKPVVRDAALGGAVGFILGGGLTLLMARQFAALDSGLVASGRLGVADWAVIASIPLAAVALAALTARISVMSVLRGIR</sequence>
<keyword evidence="2" id="KW-0132">Cell division</keyword>
<evidence type="ECO:0000256" key="1">
    <source>
        <dbReference type="SAM" id="Phobius"/>
    </source>
</evidence>
<feature type="transmembrane region" description="Helical" evidence="1">
    <location>
        <begin position="226"/>
        <end position="246"/>
    </location>
</feature>
<accession>A0A6I4T4Y0</accession>
<dbReference type="EMBL" id="WTYT01000002">
    <property type="protein sequence ID" value="MXO65201.1"/>
    <property type="molecule type" value="Genomic_DNA"/>
</dbReference>
<comment type="caution">
    <text evidence="2">The sequence shown here is derived from an EMBL/GenBank/DDBJ whole genome shotgun (WGS) entry which is preliminary data.</text>
</comment>
<keyword evidence="1" id="KW-0812">Transmembrane</keyword>
<evidence type="ECO:0000313" key="3">
    <source>
        <dbReference type="Proteomes" id="UP000438476"/>
    </source>
</evidence>
<feature type="transmembrane region" description="Helical" evidence="1">
    <location>
        <begin position="21"/>
        <end position="42"/>
    </location>
</feature>
<dbReference type="Proteomes" id="UP000438476">
    <property type="component" value="Unassembled WGS sequence"/>
</dbReference>
<gene>
    <name evidence="2" type="ORF">GRI91_05490</name>
</gene>
<dbReference type="GO" id="GO:0032153">
    <property type="term" value="C:cell division site"/>
    <property type="evidence" value="ECO:0007669"/>
    <property type="project" value="TreeGrafter"/>
</dbReference>
<keyword evidence="1" id="KW-1133">Transmembrane helix</keyword>
<dbReference type="PANTHER" id="PTHR47755">
    <property type="entry name" value="CELL DIVISION PROTEIN FTSX"/>
    <property type="match status" value="1"/>
</dbReference>
<reference evidence="2 3" key="1">
    <citation type="submission" date="2019-12" db="EMBL/GenBank/DDBJ databases">
        <title>Genomic-based taxomic classification of the family Erythrobacteraceae.</title>
        <authorList>
            <person name="Xu L."/>
        </authorList>
    </citation>
    <scope>NUCLEOTIDE SEQUENCE [LARGE SCALE GENOMIC DNA]</scope>
    <source>
        <strain evidence="2 3">LMG 29518</strain>
    </source>
</reference>
<keyword evidence="3" id="KW-1185">Reference proteome</keyword>
<dbReference type="OrthoDB" id="8478373at2"/>
<keyword evidence="2" id="KW-0131">Cell cycle</keyword>
<dbReference type="PANTHER" id="PTHR47755:SF1">
    <property type="entry name" value="CELL DIVISION PROTEIN FTSX"/>
    <property type="match status" value="1"/>
</dbReference>
<evidence type="ECO:0000313" key="2">
    <source>
        <dbReference type="EMBL" id="MXO65201.1"/>
    </source>
</evidence>